<comment type="caution">
    <text evidence="1">The sequence shown here is derived from an EMBL/GenBank/DDBJ whole genome shotgun (WGS) entry which is preliminary data.</text>
</comment>
<evidence type="ECO:0000313" key="1">
    <source>
        <dbReference type="EMBL" id="REC47534.1"/>
    </source>
</evidence>
<dbReference type="InterPro" id="IPR003718">
    <property type="entry name" value="OsmC/Ohr_fam"/>
</dbReference>
<dbReference type="RefSeq" id="WP_115928327.1">
    <property type="nucleotide sequence ID" value="NZ_QNVV01000008.1"/>
</dbReference>
<accession>A0A3D9B1N4</accession>
<dbReference type="OrthoDB" id="290036at2"/>
<protein>
    <recommendedName>
        <fullName evidence="3">OsmC-like protein</fullName>
    </recommendedName>
</protein>
<dbReference type="AlphaFoldDB" id="A0A3D9B1N4"/>
<sequence length="130" mass="14764">METFIETKYFGNNQSAIVSPLNTELLNADSEKFRPIDFLIGGYGSCMMNVMDKIAGESGFSLSEARTEISYEPLPDMSRLDQINITCYIYKEDYSDEQKQVLETAATKMCPVGNSLNPEIERTYHFIYGK</sequence>
<dbReference type="SUPFAM" id="SSF82784">
    <property type="entry name" value="OsmC-like"/>
    <property type="match status" value="1"/>
</dbReference>
<dbReference type="PANTHER" id="PTHR34352:SF1">
    <property type="entry name" value="PROTEIN YHFA"/>
    <property type="match status" value="1"/>
</dbReference>
<dbReference type="Gene3D" id="3.30.300.20">
    <property type="match status" value="1"/>
</dbReference>
<keyword evidence="2" id="KW-1185">Reference proteome</keyword>
<reference evidence="1 2" key="1">
    <citation type="submission" date="2018-06" db="EMBL/GenBank/DDBJ databases">
        <title>Novel Chryseobacterium species.</title>
        <authorList>
            <person name="Newman J."/>
            <person name="Hugo C."/>
            <person name="Oosthuizen L."/>
            <person name="Charimba G."/>
        </authorList>
    </citation>
    <scope>NUCLEOTIDE SEQUENCE [LARGE SCALE GENOMIC DNA]</scope>
    <source>
        <strain evidence="1 2">7_F195</strain>
    </source>
</reference>
<name>A0A3D9B1N4_9FLAO</name>
<organism evidence="1 2">
    <name type="scientific">Chryseobacterium pennipullorum</name>
    <dbReference type="NCBI Taxonomy" id="2258963"/>
    <lineage>
        <taxon>Bacteria</taxon>
        <taxon>Pseudomonadati</taxon>
        <taxon>Bacteroidota</taxon>
        <taxon>Flavobacteriia</taxon>
        <taxon>Flavobacteriales</taxon>
        <taxon>Weeksellaceae</taxon>
        <taxon>Chryseobacterium group</taxon>
        <taxon>Chryseobacterium</taxon>
    </lineage>
</organism>
<dbReference type="PANTHER" id="PTHR34352">
    <property type="entry name" value="PROTEIN YHFA"/>
    <property type="match status" value="1"/>
</dbReference>
<proteinExistence type="predicted"/>
<dbReference type="InterPro" id="IPR036102">
    <property type="entry name" value="OsmC/Ohrsf"/>
</dbReference>
<evidence type="ECO:0000313" key="2">
    <source>
        <dbReference type="Proteomes" id="UP000256257"/>
    </source>
</evidence>
<evidence type="ECO:0008006" key="3">
    <source>
        <dbReference type="Google" id="ProtNLM"/>
    </source>
</evidence>
<dbReference type="InterPro" id="IPR015946">
    <property type="entry name" value="KH_dom-like_a/b"/>
</dbReference>
<gene>
    <name evidence="1" type="ORF">DRF67_10860</name>
</gene>
<dbReference type="EMBL" id="QNVV01000008">
    <property type="protein sequence ID" value="REC47534.1"/>
    <property type="molecule type" value="Genomic_DNA"/>
</dbReference>
<dbReference type="Proteomes" id="UP000256257">
    <property type="component" value="Unassembled WGS sequence"/>
</dbReference>
<dbReference type="Pfam" id="PF02566">
    <property type="entry name" value="OsmC"/>
    <property type="match status" value="1"/>
</dbReference>